<dbReference type="InterPro" id="IPR024726">
    <property type="entry name" value="FhuF_C"/>
</dbReference>
<protein>
    <recommendedName>
        <fullName evidence="1">Ferric siderophore reductase C-terminal domain-containing protein</fullName>
    </recommendedName>
</protein>
<sequence length="231" mass="24237">MDSESRSAELGADAVRGVVALVDRALPFTTLTCESSPATVWWRDVLAHVRAGADPLEPWRSALRTQMGQRHDALVPGHVPAAFVLQWACEVAATPIAYAATLGPWLMVPSAGGLGAGLGFELAPGLNPARIVIDPAATSLEVDEDPAGRLGRGHAAYRALVSGVVAAYAPDVRMGSRQRWGVVDDMWGTALRLARGAAGESVGPQPTRVSCCFIYALPGMRECAACPRGGR</sequence>
<keyword evidence="3" id="KW-1185">Reference proteome</keyword>
<proteinExistence type="predicted"/>
<evidence type="ECO:0000313" key="2">
    <source>
        <dbReference type="EMBL" id="GAA3711562.1"/>
    </source>
</evidence>
<dbReference type="Pfam" id="PF11575">
    <property type="entry name" value="FhuF_C"/>
    <property type="match status" value="1"/>
</dbReference>
<feature type="domain" description="Ferric siderophore reductase C-terminal" evidence="1">
    <location>
        <begin position="208"/>
        <end position="228"/>
    </location>
</feature>
<dbReference type="RefSeq" id="WP_344948302.1">
    <property type="nucleotide sequence ID" value="NZ_BAABDC010000005.1"/>
</dbReference>
<accession>A0ABP7E303</accession>
<reference evidence="3" key="1">
    <citation type="journal article" date="2019" name="Int. J. Syst. Evol. Microbiol.">
        <title>The Global Catalogue of Microorganisms (GCM) 10K type strain sequencing project: providing services to taxonomists for standard genome sequencing and annotation.</title>
        <authorList>
            <consortium name="The Broad Institute Genomics Platform"/>
            <consortium name="The Broad Institute Genome Sequencing Center for Infectious Disease"/>
            <person name="Wu L."/>
            <person name="Ma J."/>
        </authorList>
    </citation>
    <scope>NUCLEOTIDE SEQUENCE [LARGE SCALE GENOMIC DNA]</scope>
    <source>
        <strain evidence="3">JCM 17125</strain>
    </source>
</reference>
<dbReference type="Proteomes" id="UP001501468">
    <property type="component" value="Unassembled WGS sequence"/>
</dbReference>
<gene>
    <name evidence="2" type="ORF">GCM10022399_30370</name>
</gene>
<dbReference type="EMBL" id="BAABDC010000005">
    <property type="protein sequence ID" value="GAA3711562.1"/>
    <property type="molecule type" value="Genomic_DNA"/>
</dbReference>
<organism evidence="2 3">
    <name type="scientific">Terrabacter ginsenosidimutans</name>
    <dbReference type="NCBI Taxonomy" id="490575"/>
    <lineage>
        <taxon>Bacteria</taxon>
        <taxon>Bacillati</taxon>
        <taxon>Actinomycetota</taxon>
        <taxon>Actinomycetes</taxon>
        <taxon>Micrococcales</taxon>
        <taxon>Intrasporangiaceae</taxon>
        <taxon>Terrabacter</taxon>
    </lineage>
</organism>
<evidence type="ECO:0000259" key="1">
    <source>
        <dbReference type="Pfam" id="PF11575"/>
    </source>
</evidence>
<evidence type="ECO:0000313" key="3">
    <source>
        <dbReference type="Proteomes" id="UP001501468"/>
    </source>
</evidence>
<name>A0ABP7E303_9MICO</name>
<comment type="caution">
    <text evidence="2">The sequence shown here is derived from an EMBL/GenBank/DDBJ whole genome shotgun (WGS) entry which is preliminary data.</text>
</comment>